<dbReference type="RefSeq" id="WP_175601392.1">
    <property type="nucleotide sequence ID" value="NZ_JABWGO010000003.1"/>
</dbReference>
<evidence type="ECO:0000256" key="1">
    <source>
        <dbReference type="SAM" id="MobiDB-lite"/>
    </source>
</evidence>
<accession>A0A7Y6IPW4</accession>
<evidence type="ECO:0000313" key="3">
    <source>
        <dbReference type="Proteomes" id="UP000546126"/>
    </source>
</evidence>
<dbReference type="AlphaFoldDB" id="A0A7Y6IPW4"/>
<feature type="compositionally biased region" description="Pro residues" evidence="1">
    <location>
        <begin position="1"/>
        <end position="14"/>
    </location>
</feature>
<gene>
    <name evidence="2" type="ORF">HT134_17255</name>
</gene>
<feature type="compositionally biased region" description="Low complexity" evidence="1">
    <location>
        <begin position="31"/>
        <end position="41"/>
    </location>
</feature>
<keyword evidence="3" id="KW-1185">Reference proteome</keyword>
<reference evidence="2 3" key="1">
    <citation type="submission" date="2020-06" db="EMBL/GenBank/DDBJ databases">
        <authorList>
            <person name="Chanama M."/>
        </authorList>
    </citation>
    <scope>NUCLEOTIDE SEQUENCE [LARGE SCALE GENOMIC DNA]</scope>
    <source>
        <strain evidence="2 3">TBRC6557</strain>
    </source>
</reference>
<evidence type="ECO:0000313" key="2">
    <source>
        <dbReference type="EMBL" id="NUW41875.1"/>
    </source>
</evidence>
<organism evidence="2 3">
    <name type="scientific">Nonomuraea rhodomycinica</name>
    <dbReference type="NCBI Taxonomy" id="1712872"/>
    <lineage>
        <taxon>Bacteria</taxon>
        <taxon>Bacillati</taxon>
        <taxon>Actinomycetota</taxon>
        <taxon>Actinomycetes</taxon>
        <taxon>Streptosporangiales</taxon>
        <taxon>Streptosporangiaceae</taxon>
        <taxon>Nonomuraea</taxon>
    </lineage>
</organism>
<comment type="caution">
    <text evidence="2">The sequence shown here is derived from an EMBL/GenBank/DDBJ whole genome shotgun (WGS) entry which is preliminary data.</text>
</comment>
<dbReference type="Proteomes" id="UP000546126">
    <property type="component" value="Unassembled WGS sequence"/>
</dbReference>
<sequence length="141" mass="14145">MAMPAPPACSPSAPPRALHLRKLPDSPRLGPPRTRAPAATPSAPPAAPGKANGRPASGKTAIASTLPPDAAELALVSRTDYHLYALPGAGNRLRVAADWTLGALLGRNTASLGLVPDAAAGLVRAEQLGIHPPAGARTTAP</sequence>
<dbReference type="EMBL" id="JABWGO010000003">
    <property type="protein sequence ID" value="NUW41875.1"/>
    <property type="molecule type" value="Genomic_DNA"/>
</dbReference>
<proteinExistence type="predicted"/>
<feature type="region of interest" description="Disordered" evidence="1">
    <location>
        <begin position="1"/>
        <end position="65"/>
    </location>
</feature>
<protein>
    <submittedName>
        <fullName evidence="2">Uncharacterized protein</fullName>
    </submittedName>
</protein>
<name>A0A7Y6IPW4_9ACTN</name>